<dbReference type="AlphaFoldDB" id="A0A0L6V0Z1"/>
<gene>
    <name evidence="1" type="ORF">VP01_2946g4</name>
</gene>
<sequence>MDEDTQQDYKNLITRMFHDSDVETNQVKIASIFNHIQNRDCSTFSEHQHLMKHYLNKDAIYNNENFECCF</sequence>
<reference evidence="1 2" key="1">
    <citation type="submission" date="2015-08" db="EMBL/GenBank/DDBJ databases">
        <title>Next Generation Sequencing and Analysis of the Genome of Puccinia sorghi L Schw, the Causal Agent of Maize Common Rust.</title>
        <authorList>
            <person name="Rochi L."/>
            <person name="Burguener G."/>
            <person name="Darino M."/>
            <person name="Turjanski A."/>
            <person name="Kreff E."/>
            <person name="Dieguez M.J."/>
            <person name="Sacco F."/>
        </authorList>
    </citation>
    <scope>NUCLEOTIDE SEQUENCE [LARGE SCALE GENOMIC DNA]</scope>
    <source>
        <strain evidence="1 2">RO10H11247</strain>
    </source>
</reference>
<dbReference type="EMBL" id="LAVV01007886">
    <property type="protein sequence ID" value="KNZ54443.1"/>
    <property type="molecule type" value="Genomic_DNA"/>
</dbReference>
<protein>
    <submittedName>
        <fullName evidence="1">Uncharacterized protein</fullName>
    </submittedName>
</protein>
<organism evidence="1 2">
    <name type="scientific">Puccinia sorghi</name>
    <dbReference type="NCBI Taxonomy" id="27349"/>
    <lineage>
        <taxon>Eukaryota</taxon>
        <taxon>Fungi</taxon>
        <taxon>Dikarya</taxon>
        <taxon>Basidiomycota</taxon>
        <taxon>Pucciniomycotina</taxon>
        <taxon>Pucciniomycetes</taxon>
        <taxon>Pucciniales</taxon>
        <taxon>Pucciniaceae</taxon>
        <taxon>Puccinia</taxon>
    </lineage>
</organism>
<keyword evidence="2" id="KW-1185">Reference proteome</keyword>
<name>A0A0L6V0Z1_9BASI</name>
<comment type="caution">
    <text evidence="1">The sequence shown here is derived from an EMBL/GenBank/DDBJ whole genome shotgun (WGS) entry which is preliminary data.</text>
</comment>
<evidence type="ECO:0000313" key="2">
    <source>
        <dbReference type="Proteomes" id="UP000037035"/>
    </source>
</evidence>
<dbReference type="VEuPathDB" id="FungiDB:VP01_2946g4"/>
<evidence type="ECO:0000313" key="1">
    <source>
        <dbReference type="EMBL" id="KNZ54443.1"/>
    </source>
</evidence>
<dbReference type="Proteomes" id="UP000037035">
    <property type="component" value="Unassembled WGS sequence"/>
</dbReference>
<proteinExistence type="predicted"/>
<accession>A0A0L6V0Z1</accession>